<evidence type="ECO:0000256" key="3">
    <source>
        <dbReference type="ARBA" id="ARBA00038493"/>
    </source>
</evidence>
<dbReference type="AlphaFoldDB" id="A0A1U7HZ70"/>
<keyword evidence="1" id="KW-0346">Stress response</keyword>
<sequence length="235" mass="25256">MTNKRILIVVTSHEELGNTGKKTGFYLSEVTHPYDVFTGAGYDVDFVSPKGGKAPMDGVQLEDPINKAFLDDPDKVKQVENTLQPSQVDPTQYDAIFYAGGHGTMWDFPNNEQLAQIATNIYEQGGVVGAVCHGPAGLLNIKLANGEYLIKGKTVSGFTNEEEAAVELTEAVPFLLESALKERGAEFTKAPKFEAHVVKSDRLVTGQNPASAAGVAEQMLQLIENRAATTSPATV</sequence>
<keyword evidence="6" id="KW-1185">Reference proteome</keyword>
<dbReference type="PANTHER" id="PTHR48094:SF11">
    <property type="entry name" value="GLUTATHIONE-INDEPENDENT GLYOXALASE HSP31-RELATED"/>
    <property type="match status" value="1"/>
</dbReference>
<dbReference type="GO" id="GO:0019243">
    <property type="term" value="P:methylglyoxal catabolic process to D-lactate via S-lactoyl-glutathione"/>
    <property type="evidence" value="ECO:0007669"/>
    <property type="project" value="TreeGrafter"/>
</dbReference>
<evidence type="ECO:0000256" key="2">
    <source>
        <dbReference type="ARBA" id="ARBA00023239"/>
    </source>
</evidence>
<evidence type="ECO:0000313" key="6">
    <source>
        <dbReference type="Proteomes" id="UP000185984"/>
    </source>
</evidence>
<organism evidence="5 6">
    <name type="scientific">Chroogloeocystis siderophila 5.2 s.c.1</name>
    <dbReference type="NCBI Taxonomy" id="247279"/>
    <lineage>
        <taxon>Bacteria</taxon>
        <taxon>Bacillati</taxon>
        <taxon>Cyanobacteriota</taxon>
        <taxon>Cyanophyceae</taxon>
        <taxon>Oscillatoriophycideae</taxon>
        <taxon>Chroococcales</taxon>
        <taxon>Chroococcaceae</taxon>
        <taxon>Chroogloeocystis</taxon>
    </lineage>
</organism>
<reference evidence="5 6" key="1">
    <citation type="submission" date="2016-11" db="EMBL/GenBank/DDBJ databases">
        <title>Draft Genome Sequences of Nine Cyanobacterial Strains from Diverse Habitats.</title>
        <authorList>
            <person name="Zhu T."/>
            <person name="Hou S."/>
            <person name="Lu X."/>
            <person name="Hess W.R."/>
        </authorList>
    </citation>
    <scope>NUCLEOTIDE SEQUENCE [LARGE SCALE GENOMIC DNA]</scope>
    <source>
        <strain evidence="5 6">5.2 s.c.1</strain>
    </source>
</reference>
<dbReference type="Gene3D" id="3.40.50.880">
    <property type="match status" value="1"/>
</dbReference>
<dbReference type="Proteomes" id="UP000185984">
    <property type="component" value="Unassembled WGS sequence"/>
</dbReference>
<accession>A0A1U7HZ70</accession>
<dbReference type="GO" id="GO:0019172">
    <property type="term" value="F:glyoxalase III activity"/>
    <property type="evidence" value="ECO:0007669"/>
    <property type="project" value="TreeGrafter"/>
</dbReference>
<dbReference type="Pfam" id="PF01965">
    <property type="entry name" value="DJ-1_PfpI"/>
    <property type="match status" value="1"/>
</dbReference>
<dbReference type="InterPro" id="IPR029062">
    <property type="entry name" value="Class_I_gatase-like"/>
</dbReference>
<comment type="similarity">
    <text evidence="3">Belongs to the peptidase C56 family. HSP31-like subfamily.</text>
</comment>
<keyword evidence="2" id="KW-0456">Lyase</keyword>
<dbReference type="EMBL" id="MRCC01000002">
    <property type="protein sequence ID" value="OKH28948.1"/>
    <property type="molecule type" value="Genomic_DNA"/>
</dbReference>
<comment type="caution">
    <text evidence="5">The sequence shown here is derived from an EMBL/GenBank/DDBJ whole genome shotgun (WGS) entry which is preliminary data.</text>
</comment>
<evidence type="ECO:0000313" key="5">
    <source>
        <dbReference type="EMBL" id="OKH28948.1"/>
    </source>
</evidence>
<gene>
    <name evidence="5" type="ORF">NIES1031_03420</name>
</gene>
<dbReference type="PANTHER" id="PTHR48094">
    <property type="entry name" value="PROTEIN/NUCLEIC ACID DEGLYCASE DJ-1-RELATED"/>
    <property type="match status" value="1"/>
</dbReference>
<keyword evidence="5" id="KW-0315">Glutamine amidotransferase</keyword>
<evidence type="ECO:0000256" key="1">
    <source>
        <dbReference type="ARBA" id="ARBA00023016"/>
    </source>
</evidence>
<dbReference type="InterPro" id="IPR002818">
    <property type="entry name" value="DJ-1/PfpI"/>
</dbReference>
<keyword evidence="5" id="KW-0808">Transferase</keyword>
<dbReference type="CDD" id="cd03141">
    <property type="entry name" value="GATase1_Hsp31_like"/>
    <property type="match status" value="1"/>
</dbReference>
<name>A0A1U7HZ70_9CHRO</name>
<dbReference type="RefSeq" id="WP_073548097.1">
    <property type="nucleotide sequence ID" value="NZ_CAWMVK010000012.1"/>
</dbReference>
<dbReference type="STRING" id="247279.NIES1031_03420"/>
<protein>
    <submittedName>
        <fullName evidence="5">Type 1 glutamine amidotransferase domain-containing protein</fullName>
    </submittedName>
</protein>
<proteinExistence type="inferred from homology"/>
<feature type="domain" description="DJ-1/PfpI" evidence="4">
    <location>
        <begin position="24"/>
        <end position="220"/>
    </location>
</feature>
<dbReference type="GO" id="GO:0016740">
    <property type="term" value="F:transferase activity"/>
    <property type="evidence" value="ECO:0007669"/>
    <property type="project" value="UniProtKB-KW"/>
</dbReference>
<dbReference type="SUPFAM" id="SSF52317">
    <property type="entry name" value="Class I glutamine amidotransferase-like"/>
    <property type="match status" value="1"/>
</dbReference>
<evidence type="ECO:0000259" key="4">
    <source>
        <dbReference type="Pfam" id="PF01965"/>
    </source>
</evidence>
<dbReference type="OrthoDB" id="9792284at2"/>
<dbReference type="InterPro" id="IPR050325">
    <property type="entry name" value="Prot/Nucl_acid_deglycase"/>
</dbReference>
<dbReference type="GO" id="GO:0005737">
    <property type="term" value="C:cytoplasm"/>
    <property type="evidence" value="ECO:0007669"/>
    <property type="project" value="TreeGrafter"/>
</dbReference>